<dbReference type="AlphaFoldDB" id="A0A1M6MDJ0"/>
<dbReference type="Gene3D" id="3.40.1410.10">
    <property type="entry name" value="Chorismate lyase-like"/>
    <property type="match status" value="1"/>
</dbReference>
<dbReference type="PANTHER" id="PTHR44846">
    <property type="entry name" value="MANNOSYL-D-GLYCERATE TRANSPORT/METABOLISM SYSTEM REPRESSOR MNGR-RELATED"/>
    <property type="match status" value="1"/>
</dbReference>
<organism evidence="5 6">
    <name type="scientific">Desulfofundulus thermosubterraneus DSM 16057</name>
    <dbReference type="NCBI Taxonomy" id="1121432"/>
    <lineage>
        <taxon>Bacteria</taxon>
        <taxon>Bacillati</taxon>
        <taxon>Bacillota</taxon>
        <taxon>Clostridia</taxon>
        <taxon>Eubacteriales</taxon>
        <taxon>Peptococcaceae</taxon>
        <taxon>Desulfofundulus</taxon>
    </lineage>
</organism>
<dbReference type="InterPro" id="IPR028978">
    <property type="entry name" value="Chorismate_lyase_/UTRA_dom_sf"/>
</dbReference>
<gene>
    <name evidence="5" type="ORF">SAMN02745219_03406</name>
</gene>
<proteinExistence type="predicted"/>
<keyword evidence="2" id="KW-0238">DNA-binding</keyword>
<dbReference type="SUPFAM" id="SSF64288">
    <property type="entry name" value="Chorismate lyase-like"/>
    <property type="match status" value="1"/>
</dbReference>
<name>A0A1M6MDJ0_9FIRM</name>
<dbReference type="InterPro" id="IPR036390">
    <property type="entry name" value="WH_DNA-bd_sf"/>
</dbReference>
<dbReference type="InterPro" id="IPR050679">
    <property type="entry name" value="Bact_HTH_transcr_reg"/>
</dbReference>
<dbReference type="PROSITE" id="PS50949">
    <property type="entry name" value="HTH_GNTR"/>
    <property type="match status" value="1"/>
</dbReference>
<keyword evidence="6" id="KW-1185">Reference proteome</keyword>
<dbReference type="EMBL" id="FQZM01000067">
    <property type="protein sequence ID" value="SHJ81538.1"/>
    <property type="molecule type" value="Genomic_DNA"/>
</dbReference>
<sequence>MSPEPGQGSAVEVHIRTFVERGDKGLTGDKINRNSFIPPYFQLAQILEQKILSGELKPGDSLPSENDLAKEYNLSRMTVRKCLNILAERGLISAYRGRGTFVSRPALDRAVFTIEEYHQEMSRRGLTPEARLIAVNVLKAPAEISGKLELKADERVLYFCRLLLADNVPMALERKYMRFKKGSPILENELQYKAFSEVISTHNEVLPVRSRMVMRPAVVEEEDALLLQVPAGSPVLCLEQYLYAIDETVVGWGFFIFRGDRFSLVSEVRPLKGVE</sequence>
<dbReference type="SMART" id="SM00866">
    <property type="entry name" value="UTRA"/>
    <property type="match status" value="1"/>
</dbReference>
<keyword evidence="1" id="KW-0805">Transcription regulation</keyword>
<feature type="domain" description="HTH gntR-type" evidence="4">
    <location>
        <begin position="37"/>
        <end position="105"/>
    </location>
</feature>
<dbReference type="Proteomes" id="UP000184529">
    <property type="component" value="Unassembled WGS sequence"/>
</dbReference>
<dbReference type="SUPFAM" id="SSF46785">
    <property type="entry name" value="Winged helix' DNA-binding domain"/>
    <property type="match status" value="1"/>
</dbReference>
<evidence type="ECO:0000256" key="1">
    <source>
        <dbReference type="ARBA" id="ARBA00023015"/>
    </source>
</evidence>
<dbReference type="InterPro" id="IPR000524">
    <property type="entry name" value="Tscrpt_reg_HTH_GntR"/>
</dbReference>
<dbReference type="InterPro" id="IPR036388">
    <property type="entry name" value="WH-like_DNA-bd_sf"/>
</dbReference>
<evidence type="ECO:0000256" key="2">
    <source>
        <dbReference type="ARBA" id="ARBA00023125"/>
    </source>
</evidence>
<dbReference type="SMART" id="SM00345">
    <property type="entry name" value="HTH_GNTR"/>
    <property type="match status" value="1"/>
</dbReference>
<accession>A0A1M6MDJ0</accession>
<dbReference type="Gene3D" id="1.10.10.10">
    <property type="entry name" value="Winged helix-like DNA-binding domain superfamily/Winged helix DNA-binding domain"/>
    <property type="match status" value="1"/>
</dbReference>
<keyword evidence="3" id="KW-0804">Transcription</keyword>
<protein>
    <submittedName>
        <fullName evidence="5">GntR family transcriptional regulator</fullName>
    </submittedName>
</protein>
<dbReference type="Pfam" id="PF00392">
    <property type="entry name" value="GntR"/>
    <property type="match status" value="1"/>
</dbReference>
<reference evidence="6" key="1">
    <citation type="submission" date="2016-11" db="EMBL/GenBank/DDBJ databases">
        <authorList>
            <person name="Varghese N."/>
            <person name="Submissions S."/>
        </authorList>
    </citation>
    <scope>NUCLEOTIDE SEQUENCE [LARGE SCALE GENOMIC DNA]</scope>
    <source>
        <strain evidence="6">DSM 16057</strain>
    </source>
</reference>
<evidence type="ECO:0000313" key="6">
    <source>
        <dbReference type="Proteomes" id="UP000184529"/>
    </source>
</evidence>
<dbReference type="PANTHER" id="PTHR44846:SF1">
    <property type="entry name" value="MANNOSYL-D-GLYCERATE TRANSPORT_METABOLISM SYSTEM REPRESSOR MNGR-RELATED"/>
    <property type="match status" value="1"/>
</dbReference>
<evidence type="ECO:0000259" key="4">
    <source>
        <dbReference type="PROSITE" id="PS50949"/>
    </source>
</evidence>
<dbReference type="STRING" id="1121432.SAMN02745219_03406"/>
<evidence type="ECO:0000256" key="3">
    <source>
        <dbReference type="ARBA" id="ARBA00023163"/>
    </source>
</evidence>
<dbReference type="GO" id="GO:0003700">
    <property type="term" value="F:DNA-binding transcription factor activity"/>
    <property type="evidence" value="ECO:0007669"/>
    <property type="project" value="InterPro"/>
</dbReference>
<dbReference type="GO" id="GO:0045892">
    <property type="term" value="P:negative regulation of DNA-templated transcription"/>
    <property type="evidence" value="ECO:0007669"/>
    <property type="project" value="TreeGrafter"/>
</dbReference>
<dbReference type="InterPro" id="IPR011663">
    <property type="entry name" value="UTRA"/>
</dbReference>
<dbReference type="Pfam" id="PF07702">
    <property type="entry name" value="UTRA"/>
    <property type="match status" value="1"/>
</dbReference>
<dbReference type="PRINTS" id="PR00035">
    <property type="entry name" value="HTHGNTR"/>
</dbReference>
<dbReference type="GO" id="GO:0003677">
    <property type="term" value="F:DNA binding"/>
    <property type="evidence" value="ECO:0007669"/>
    <property type="project" value="UniProtKB-KW"/>
</dbReference>
<dbReference type="RefSeq" id="WP_242656379.1">
    <property type="nucleotide sequence ID" value="NZ_FQZM01000067.1"/>
</dbReference>
<evidence type="ECO:0000313" key="5">
    <source>
        <dbReference type="EMBL" id="SHJ81538.1"/>
    </source>
</evidence>
<dbReference type="CDD" id="cd07377">
    <property type="entry name" value="WHTH_GntR"/>
    <property type="match status" value="1"/>
</dbReference>